<dbReference type="EMBL" id="CAWUFR010000404">
    <property type="protein sequence ID" value="CAK6977359.1"/>
    <property type="molecule type" value="Genomic_DNA"/>
</dbReference>
<evidence type="ECO:0000313" key="13">
    <source>
        <dbReference type="Proteomes" id="UP001314229"/>
    </source>
</evidence>
<keyword evidence="8" id="KW-0030">Aminoacyl-tRNA synthetase</keyword>
<keyword evidence="5" id="KW-0547">Nucleotide-binding</keyword>
<dbReference type="InterPro" id="IPR033656">
    <property type="entry name" value="HisRS_anticodon"/>
</dbReference>
<evidence type="ECO:0000256" key="5">
    <source>
        <dbReference type="ARBA" id="ARBA00022741"/>
    </source>
</evidence>
<name>A0AAV1Q2S2_SCOSC</name>
<dbReference type="GO" id="GO:0042802">
    <property type="term" value="F:identical protein binding"/>
    <property type="evidence" value="ECO:0007669"/>
    <property type="project" value="TreeGrafter"/>
</dbReference>
<dbReference type="Gene3D" id="3.40.50.800">
    <property type="entry name" value="Anticodon-binding domain"/>
    <property type="match status" value="1"/>
</dbReference>
<dbReference type="Gene3D" id="3.30.930.10">
    <property type="entry name" value="Bira Bifunctional Protein, Domain 2"/>
    <property type="match status" value="1"/>
</dbReference>
<gene>
    <name evidence="12" type="ORF">FSCOSCO3_A026927</name>
</gene>
<comment type="catalytic activity">
    <reaction evidence="9">
        <text>tRNA(His) + L-histidine + ATP = L-histidyl-tRNA(His) + AMP + diphosphate + H(+)</text>
        <dbReference type="Rhea" id="RHEA:17313"/>
        <dbReference type="Rhea" id="RHEA-COMP:9665"/>
        <dbReference type="Rhea" id="RHEA-COMP:9689"/>
        <dbReference type="ChEBI" id="CHEBI:15378"/>
        <dbReference type="ChEBI" id="CHEBI:30616"/>
        <dbReference type="ChEBI" id="CHEBI:33019"/>
        <dbReference type="ChEBI" id="CHEBI:57595"/>
        <dbReference type="ChEBI" id="CHEBI:78442"/>
        <dbReference type="ChEBI" id="CHEBI:78527"/>
        <dbReference type="ChEBI" id="CHEBI:456215"/>
        <dbReference type="EC" id="6.1.1.21"/>
    </reaction>
</comment>
<dbReference type="InterPro" id="IPR041715">
    <property type="entry name" value="HisRS-like_core"/>
</dbReference>
<dbReference type="Pfam" id="PF00458">
    <property type="entry name" value="WHEP-TRS"/>
    <property type="match status" value="1"/>
</dbReference>
<reference evidence="12 13" key="1">
    <citation type="submission" date="2024-01" db="EMBL/GenBank/DDBJ databases">
        <authorList>
            <person name="Alioto T."/>
            <person name="Alioto T."/>
            <person name="Gomez Garrido J."/>
        </authorList>
    </citation>
    <scope>NUCLEOTIDE SEQUENCE [LARGE SCALE GENOMIC DNA]</scope>
</reference>
<dbReference type="NCBIfam" id="TIGR00442">
    <property type="entry name" value="hisS"/>
    <property type="match status" value="1"/>
</dbReference>
<dbReference type="SUPFAM" id="SSF47060">
    <property type="entry name" value="S15/NS1 RNA-binding domain"/>
    <property type="match status" value="1"/>
</dbReference>
<evidence type="ECO:0000256" key="3">
    <source>
        <dbReference type="ARBA" id="ARBA00022490"/>
    </source>
</evidence>
<dbReference type="GO" id="GO:0006427">
    <property type="term" value="P:histidyl-tRNA aminoacylation"/>
    <property type="evidence" value="ECO:0007669"/>
    <property type="project" value="InterPro"/>
</dbReference>
<dbReference type="InterPro" id="IPR004154">
    <property type="entry name" value="Anticodon-bd"/>
</dbReference>
<dbReference type="AlphaFoldDB" id="A0AAV1Q2S2"/>
<evidence type="ECO:0000256" key="8">
    <source>
        <dbReference type="ARBA" id="ARBA00023146"/>
    </source>
</evidence>
<dbReference type="PROSITE" id="PS51185">
    <property type="entry name" value="WHEP_TRS_2"/>
    <property type="match status" value="1"/>
</dbReference>
<dbReference type="SUPFAM" id="SSF55681">
    <property type="entry name" value="Class II aaRS and biotin synthetases"/>
    <property type="match status" value="1"/>
</dbReference>
<accession>A0AAV1Q2S2</accession>
<evidence type="ECO:0000259" key="10">
    <source>
        <dbReference type="PROSITE" id="PS50862"/>
    </source>
</evidence>
<dbReference type="PIRSF" id="PIRSF001549">
    <property type="entry name" value="His-tRNA_synth"/>
    <property type="match status" value="1"/>
</dbReference>
<dbReference type="GO" id="GO:0005524">
    <property type="term" value="F:ATP binding"/>
    <property type="evidence" value="ECO:0007669"/>
    <property type="project" value="UniProtKB-KW"/>
</dbReference>
<evidence type="ECO:0000313" key="12">
    <source>
        <dbReference type="EMBL" id="CAK6977359.1"/>
    </source>
</evidence>
<dbReference type="InterPro" id="IPR045864">
    <property type="entry name" value="aa-tRNA-synth_II/BPL/LPL"/>
</dbReference>
<dbReference type="CDD" id="cd00773">
    <property type="entry name" value="HisRS-like_core"/>
    <property type="match status" value="1"/>
</dbReference>
<keyword evidence="6" id="KW-0067">ATP-binding</keyword>
<keyword evidence="3" id="KW-0963">Cytoplasm</keyword>
<dbReference type="PROSITE" id="PS00762">
    <property type="entry name" value="WHEP_TRS_1"/>
    <property type="match status" value="1"/>
</dbReference>
<dbReference type="InterPro" id="IPR006195">
    <property type="entry name" value="aa-tRNA-synth_II"/>
</dbReference>
<dbReference type="GO" id="GO:0004821">
    <property type="term" value="F:histidine-tRNA ligase activity"/>
    <property type="evidence" value="ECO:0007669"/>
    <property type="project" value="UniProtKB-EC"/>
</dbReference>
<dbReference type="Pfam" id="PF03129">
    <property type="entry name" value="HGTP_anticodon"/>
    <property type="match status" value="1"/>
</dbReference>
<dbReference type="FunFam" id="3.40.50.800:FF:000008">
    <property type="entry name" value="histidine--tRNA ligase, cytoplasmic isoform X1"/>
    <property type="match status" value="1"/>
</dbReference>
<dbReference type="PANTHER" id="PTHR11476:SF7">
    <property type="entry name" value="HISTIDINE--TRNA LIGASE"/>
    <property type="match status" value="1"/>
</dbReference>
<dbReference type="GO" id="GO:0032543">
    <property type="term" value="P:mitochondrial translation"/>
    <property type="evidence" value="ECO:0007669"/>
    <property type="project" value="TreeGrafter"/>
</dbReference>
<dbReference type="InterPro" id="IPR004516">
    <property type="entry name" value="HisRS/HisZ"/>
</dbReference>
<dbReference type="InterPro" id="IPR036621">
    <property type="entry name" value="Anticodon-bd_dom_sf"/>
</dbReference>
<organism evidence="12 13">
    <name type="scientific">Scomber scombrus</name>
    <name type="common">Atlantic mackerel</name>
    <name type="synonym">Scomber vernalis</name>
    <dbReference type="NCBI Taxonomy" id="13677"/>
    <lineage>
        <taxon>Eukaryota</taxon>
        <taxon>Metazoa</taxon>
        <taxon>Chordata</taxon>
        <taxon>Craniata</taxon>
        <taxon>Vertebrata</taxon>
        <taxon>Euteleostomi</taxon>
        <taxon>Actinopterygii</taxon>
        <taxon>Neopterygii</taxon>
        <taxon>Teleostei</taxon>
        <taxon>Neoteleostei</taxon>
        <taxon>Acanthomorphata</taxon>
        <taxon>Pelagiaria</taxon>
        <taxon>Scombriformes</taxon>
        <taxon>Scombridae</taxon>
        <taxon>Scomber</taxon>
    </lineage>
</organism>
<dbReference type="GO" id="GO:0003723">
    <property type="term" value="F:RNA binding"/>
    <property type="evidence" value="ECO:0007669"/>
    <property type="project" value="TreeGrafter"/>
</dbReference>
<dbReference type="PROSITE" id="PS50862">
    <property type="entry name" value="AA_TRNA_LIGASE_II"/>
    <property type="match status" value="1"/>
</dbReference>
<dbReference type="InterPro" id="IPR015807">
    <property type="entry name" value="His-tRNA-ligase"/>
</dbReference>
<dbReference type="GO" id="GO:0005829">
    <property type="term" value="C:cytosol"/>
    <property type="evidence" value="ECO:0007669"/>
    <property type="project" value="TreeGrafter"/>
</dbReference>
<evidence type="ECO:0000256" key="9">
    <source>
        <dbReference type="ARBA" id="ARBA00047639"/>
    </source>
</evidence>
<dbReference type="CDD" id="cd00859">
    <property type="entry name" value="HisRS_anticodon"/>
    <property type="match status" value="1"/>
</dbReference>
<evidence type="ECO:0000256" key="2">
    <source>
        <dbReference type="ARBA" id="ARBA00012815"/>
    </source>
</evidence>
<dbReference type="InterPro" id="IPR000738">
    <property type="entry name" value="WHEP-TRS_dom"/>
</dbReference>
<keyword evidence="13" id="KW-1185">Reference proteome</keyword>
<dbReference type="PANTHER" id="PTHR11476">
    <property type="entry name" value="HISTIDYL-TRNA SYNTHETASE"/>
    <property type="match status" value="1"/>
</dbReference>
<keyword evidence="4 12" id="KW-0436">Ligase</keyword>
<feature type="domain" description="WHEP-TRS" evidence="11">
    <location>
        <begin position="3"/>
        <end position="59"/>
    </location>
</feature>
<evidence type="ECO:0000256" key="4">
    <source>
        <dbReference type="ARBA" id="ARBA00022598"/>
    </source>
</evidence>
<dbReference type="Gene3D" id="1.10.287.10">
    <property type="entry name" value="S15/NS1, RNA-binding"/>
    <property type="match status" value="1"/>
</dbReference>
<comment type="similarity">
    <text evidence="1">Belongs to the class-II aminoacyl-tRNA synthetase family.</text>
</comment>
<keyword evidence="7" id="KW-0648">Protein biosynthesis</keyword>
<evidence type="ECO:0000259" key="11">
    <source>
        <dbReference type="PROSITE" id="PS51185"/>
    </source>
</evidence>
<dbReference type="SMART" id="SM00991">
    <property type="entry name" value="WHEP-TRS"/>
    <property type="match status" value="1"/>
</dbReference>
<comment type="caution">
    <text evidence="12">The sequence shown here is derived from an EMBL/GenBank/DDBJ whole genome shotgun (WGS) entry which is preliminary data.</text>
</comment>
<proteinExistence type="inferred from homology"/>
<dbReference type="SUPFAM" id="SSF52954">
    <property type="entry name" value="Class II aaRS ABD-related"/>
    <property type="match status" value="1"/>
</dbReference>
<protein>
    <recommendedName>
        <fullName evidence="2">histidine--tRNA ligase</fullName>
        <ecNumber evidence="2">6.1.1.21</ecNumber>
    </recommendedName>
</protein>
<feature type="domain" description="Aminoacyl-transfer RNA synthetases class-II family profile" evidence="10">
    <location>
        <begin position="61"/>
        <end position="429"/>
    </location>
</feature>
<dbReference type="Proteomes" id="UP001314229">
    <property type="component" value="Unassembled WGS sequence"/>
</dbReference>
<dbReference type="GO" id="GO:0005739">
    <property type="term" value="C:mitochondrion"/>
    <property type="evidence" value="ECO:0007669"/>
    <property type="project" value="TreeGrafter"/>
</dbReference>
<evidence type="ECO:0000256" key="1">
    <source>
        <dbReference type="ARBA" id="ARBA00008226"/>
    </source>
</evidence>
<evidence type="ECO:0000256" key="6">
    <source>
        <dbReference type="ARBA" id="ARBA00022840"/>
    </source>
</evidence>
<dbReference type="InterPro" id="IPR009068">
    <property type="entry name" value="uS15_NS1_RNA-bd_sf"/>
</dbReference>
<evidence type="ECO:0000256" key="7">
    <source>
        <dbReference type="ARBA" id="ARBA00022917"/>
    </source>
</evidence>
<sequence>MEDKAQIQEAIKTQGEVVRKLKSEKASQEQINEEVAKLLQLKASLGEGDGKHQFVLKTAKGTRDYNPKQMAIRERVFNTIVGSFKRHGAETIDTPVFELKETLTGKYGEDSKLIYDLKDQGGELLSLRYDLTVPFARYLAMNKITNIKRYHIAKVYRRDNPAMTRGRYREFYQCDFDIAGQYDAMIPDAECLKIVYEILSELDLGEFRIKVCLVSSVTVRDKKLWCHVCNHVCYSQVNDRRILDGMFAVCGVPDDKFRSICSTVDKLDKLPWEDVRKEMVNEKGLSEASADQIGEYVSMQGGMDLAERLLKDQKLSQSKDACDGLSDIKLLFTYLQIFQVTDKVVFDLSLARGLDYYTGIIYEAVLTQAGVSLVSAEGQNGAPPEESVNVGSVAGGGRYDGLVGMFDPKGRKVPCVGVSIGIERIFSIMEQKAEASAEKVRTTEVQILVASAQKNLLEEKLKLVTELWKAGIKAEVMYKKNPKLLSQLQYCEETGIPLVAILGEQELKDGVVKLRAVATREELDISRSDLIGEIRKRTSEA</sequence>
<dbReference type="EC" id="6.1.1.21" evidence="2"/>
<dbReference type="Pfam" id="PF13393">
    <property type="entry name" value="tRNA-synt_His"/>
    <property type="match status" value="2"/>
</dbReference>